<keyword evidence="5 8" id="KW-0472">Membrane</keyword>
<dbReference type="InterPro" id="IPR051204">
    <property type="entry name" value="ABC_transp_perm/SBD"/>
</dbReference>
<dbReference type="InterPro" id="IPR035906">
    <property type="entry name" value="MetI-like_sf"/>
</dbReference>
<evidence type="ECO:0000256" key="7">
    <source>
        <dbReference type="ARBA" id="ARBA00035652"/>
    </source>
</evidence>
<evidence type="ECO:0000256" key="8">
    <source>
        <dbReference type="RuleBase" id="RU363032"/>
    </source>
</evidence>
<evidence type="ECO:0000256" key="5">
    <source>
        <dbReference type="ARBA" id="ARBA00023136"/>
    </source>
</evidence>
<dbReference type="Pfam" id="PF00528">
    <property type="entry name" value="BPD_transp_1"/>
    <property type="match status" value="1"/>
</dbReference>
<evidence type="ECO:0000256" key="6">
    <source>
        <dbReference type="ARBA" id="ARBA00035642"/>
    </source>
</evidence>
<dbReference type="PROSITE" id="PS50928">
    <property type="entry name" value="ABC_TM1"/>
    <property type="match status" value="1"/>
</dbReference>
<evidence type="ECO:0000256" key="3">
    <source>
        <dbReference type="ARBA" id="ARBA00022692"/>
    </source>
</evidence>
<proteinExistence type="inferred from homology"/>
<dbReference type="Proteomes" id="UP000193978">
    <property type="component" value="Chromosome"/>
</dbReference>
<keyword evidence="2 8" id="KW-0813">Transport</keyword>
<keyword evidence="10" id="KW-0732">Signal</keyword>
<evidence type="ECO:0000256" key="4">
    <source>
        <dbReference type="ARBA" id="ARBA00022989"/>
    </source>
</evidence>
<organism evidence="12 13">
    <name type="scientific">Methylocystis bryophila</name>
    <dbReference type="NCBI Taxonomy" id="655015"/>
    <lineage>
        <taxon>Bacteria</taxon>
        <taxon>Pseudomonadati</taxon>
        <taxon>Pseudomonadota</taxon>
        <taxon>Alphaproteobacteria</taxon>
        <taxon>Hyphomicrobiales</taxon>
        <taxon>Methylocystaceae</taxon>
        <taxon>Methylocystis</taxon>
    </lineage>
</organism>
<dbReference type="STRING" id="655015.B1812_15375"/>
<dbReference type="KEGG" id="mbry:B1812_15375"/>
<evidence type="ECO:0000259" key="11">
    <source>
        <dbReference type="PROSITE" id="PS50928"/>
    </source>
</evidence>
<name>A0A1W6MXH2_9HYPH</name>
<dbReference type="Gene3D" id="3.40.190.120">
    <property type="entry name" value="Osmoprotection protein (prox), domain 2"/>
    <property type="match status" value="1"/>
</dbReference>
<comment type="similarity">
    <text evidence="6">In the C-terminal section; belongs to the OsmX family.</text>
</comment>
<reference evidence="12 13" key="1">
    <citation type="submission" date="2017-02" db="EMBL/GenBank/DDBJ databases">
        <authorList>
            <person name="Peterson S.W."/>
        </authorList>
    </citation>
    <scope>NUCLEOTIDE SEQUENCE [LARGE SCALE GENOMIC DNA]</scope>
    <source>
        <strain evidence="12 13">S285</strain>
    </source>
</reference>
<feature type="domain" description="ABC transmembrane type-1" evidence="11">
    <location>
        <begin position="307"/>
        <end position="486"/>
    </location>
</feature>
<keyword evidence="4 8" id="KW-1133">Transmembrane helix</keyword>
<dbReference type="InterPro" id="IPR007210">
    <property type="entry name" value="ABC_Gly_betaine_transp_sub-bd"/>
</dbReference>
<accession>A0A1W6MXH2</accession>
<keyword evidence="13" id="KW-1185">Reference proteome</keyword>
<feature type="transmembrane region" description="Helical" evidence="8">
    <location>
        <begin position="313"/>
        <end position="333"/>
    </location>
</feature>
<dbReference type="GO" id="GO:0031460">
    <property type="term" value="P:glycine betaine transport"/>
    <property type="evidence" value="ECO:0007669"/>
    <property type="project" value="TreeGrafter"/>
</dbReference>
<feature type="transmembrane region" description="Helical" evidence="8">
    <location>
        <begin position="421"/>
        <end position="447"/>
    </location>
</feature>
<evidence type="ECO:0000313" key="12">
    <source>
        <dbReference type="EMBL" id="ARN82239.1"/>
    </source>
</evidence>
<gene>
    <name evidence="12" type="ORF">B1812_15375</name>
</gene>
<keyword evidence="3 8" id="KW-0812">Transmembrane</keyword>
<dbReference type="InterPro" id="IPR000515">
    <property type="entry name" value="MetI-like"/>
</dbReference>
<dbReference type="SUPFAM" id="SSF161098">
    <property type="entry name" value="MetI-like"/>
    <property type="match status" value="1"/>
</dbReference>
<dbReference type="SUPFAM" id="SSF53850">
    <property type="entry name" value="Periplasmic binding protein-like II"/>
    <property type="match status" value="1"/>
</dbReference>
<comment type="subcellular location">
    <subcellularLocation>
        <location evidence="1 8">Cell membrane</location>
        <topology evidence="1 8">Multi-pass membrane protein</topology>
    </subcellularLocation>
</comment>
<evidence type="ECO:0000256" key="1">
    <source>
        <dbReference type="ARBA" id="ARBA00004651"/>
    </source>
</evidence>
<dbReference type="AlphaFoldDB" id="A0A1W6MXH2"/>
<evidence type="ECO:0000256" key="2">
    <source>
        <dbReference type="ARBA" id="ARBA00022448"/>
    </source>
</evidence>
<feature type="transmembrane region" description="Helical" evidence="8">
    <location>
        <begin position="371"/>
        <end position="389"/>
    </location>
</feature>
<evidence type="ECO:0000256" key="9">
    <source>
        <dbReference type="SAM" id="MobiDB-lite"/>
    </source>
</evidence>
<dbReference type="Pfam" id="PF04069">
    <property type="entry name" value="OpuAC"/>
    <property type="match status" value="1"/>
</dbReference>
<dbReference type="RefSeq" id="WP_102938111.1">
    <property type="nucleotide sequence ID" value="NZ_AP027149.1"/>
</dbReference>
<feature type="chain" id="PRO_5010853938" evidence="10">
    <location>
        <begin position="23"/>
        <end position="527"/>
    </location>
</feature>
<dbReference type="EMBL" id="CP019948">
    <property type="protein sequence ID" value="ARN82239.1"/>
    <property type="molecule type" value="Genomic_DNA"/>
</dbReference>
<dbReference type="GO" id="GO:0022857">
    <property type="term" value="F:transmembrane transporter activity"/>
    <property type="evidence" value="ECO:0007669"/>
    <property type="project" value="InterPro"/>
</dbReference>
<dbReference type="Gene3D" id="3.40.190.10">
    <property type="entry name" value="Periplasmic binding protein-like II"/>
    <property type="match status" value="1"/>
</dbReference>
<feature type="signal peptide" evidence="10">
    <location>
        <begin position="1"/>
        <end position="22"/>
    </location>
</feature>
<feature type="transmembrane region" description="Helical" evidence="8">
    <location>
        <begin position="340"/>
        <end position="365"/>
    </location>
</feature>
<sequence length="527" mass="55939">MSPRGAMLLCCFLCLLFCRADAGAAATPEEIVIGSKKFTESVILGEIAAKLCASTGARTVLRQELGGTRLLWSALLAGEIDVYPEYAGTLRQEILAGEDVSDEEALARALAARGLKKSKPLGFNDAYALGMRREAAKRLGVVLISDLARHPELRFGFSDEFLNRKDGWPALQAAYGLNAAQAIGLDHDIAYKGIAAGKIDVVDLYTTDPEIGLYDLKLLEDDRKVFSDNEVFLLYRADLQQKAPKALGALLKLQGRIDDAAMIAMNKAVKIERRSEDETAAHFVQETFGIAESARRDSLASRLLARTLEHLRLVALSLGPAIMAAVPLGVIAFRRPRLGHAILALASVLQTIPSLALLVFMLPLFGLGPEPAIAALFLYSLLPIIRNTASGLQSIPASIRNSAIALGLTPTRRLLLIELPIAAPAVLAGIKTAAVINVGTATLGALVGAGGYGQPIFTGVRLDDFGLILAGAAPAAALALLVQGVFELAERRLVPRGLRAPDRSAVAVSTDPDSPPKIGQKTTRPTG</sequence>
<comment type="similarity">
    <text evidence="8">Belongs to the binding-protein-dependent transport system permease family.</text>
</comment>
<dbReference type="PANTHER" id="PTHR30177:SF4">
    <property type="entry name" value="OSMOPROTECTANT IMPORT PERMEASE PROTEIN OSMW"/>
    <property type="match status" value="1"/>
</dbReference>
<comment type="similarity">
    <text evidence="7">In the N-terminal section; belongs to the binding-protein-dependent transport system permease family.</text>
</comment>
<feature type="transmembrane region" description="Helical" evidence="8">
    <location>
        <begin position="467"/>
        <end position="489"/>
    </location>
</feature>
<dbReference type="CDD" id="cd06261">
    <property type="entry name" value="TM_PBP2"/>
    <property type="match status" value="1"/>
</dbReference>
<dbReference type="OrthoDB" id="9781705at2"/>
<feature type="region of interest" description="Disordered" evidence="9">
    <location>
        <begin position="502"/>
        <end position="527"/>
    </location>
</feature>
<dbReference type="FunFam" id="1.10.3720.10:FF:000001">
    <property type="entry name" value="Glycine betaine ABC transporter, permease"/>
    <property type="match status" value="1"/>
</dbReference>
<dbReference type="GO" id="GO:0043190">
    <property type="term" value="C:ATP-binding cassette (ABC) transporter complex"/>
    <property type="evidence" value="ECO:0007669"/>
    <property type="project" value="InterPro"/>
</dbReference>
<dbReference type="Gene3D" id="1.10.3720.10">
    <property type="entry name" value="MetI-like"/>
    <property type="match status" value="1"/>
</dbReference>
<protein>
    <submittedName>
        <fullName evidence="12">Amino acid ABC transporter permease</fullName>
    </submittedName>
</protein>
<evidence type="ECO:0000313" key="13">
    <source>
        <dbReference type="Proteomes" id="UP000193978"/>
    </source>
</evidence>
<evidence type="ECO:0000256" key="10">
    <source>
        <dbReference type="SAM" id="SignalP"/>
    </source>
</evidence>
<dbReference type="PANTHER" id="PTHR30177">
    <property type="entry name" value="GLYCINE BETAINE/L-PROLINE TRANSPORT SYSTEM PERMEASE PROTEIN PROW"/>
    <property type="match status" value="1"/>
</dbReference>